<sequence>MLEEKSREDLQFKLHRFRARSVPLSTYRQPNFDYKSKNQRFRTRSLPPSSTPITHSPTDFVVDDRRIRLHTRSPPLSTYLRPSSCSQSVEELRALKAQRRSIELLSKAHGPIGVEEHSIRWKILYKLRHSQQCLAPSRSLSESFRAQTMPDFVKLQEEFTRQLAANRRYRASTVPIPFHLSERKYNGEIRGHSCEVNITGFKSYKDITTVRDFSPKHNVVIGRNGSGKSNFFAAIQFVLSSEFSTINLANRHSFLHESVGSRSTLAKV</sequence>
<dbReference type="InterPro" id="IPR027417">
    <property type="entry name" value="P-loop_NTPase"/>
</dbReference>
<evidence type="ECO:0000313" key="3">
    <source>
        <dbReference type="WBParaSite" id="MhA1_Contig1379.frz3.gene8"/>
    </source>
</evidence>
<protein>
    <submittedName>
        <fullName evidence="3">SMC_N domain-containing protein</fullName>
    </submittedName>
</protein>
<dbReference type="Pfam" id="PF02463">
    <property type="entry name" value="SMC_N"/>
    <property type="match status" value="1"/>
</dbReference>
<dbReference type="Proteomes" id="UP000095281">
    <property type="component" value="Unplaced"/>
</dbReference>
<dbReference type="InterPro" id="IPR003395">
    <property type="entry name" value="RecF/RecN/SMC_N"/>
</dbReference>
<evidence type="ECO:0000313" key="2">
    <source>
        <dbReference type="Proteomes" id="UP000095281"/>
    </source>
</evidence>
<keyword evidence="2" id="KW-1185">Reference proteome</keyword>
<accession>A0A1I8B415</accession>
<organism evidence="2 3">
    <name type="scientific">Meloidogyne hapla</name>
    <name type="common">Root-knot nematode worm</name>
    <dbReference type="NCBI Taxonomy" id="6305"/>
    <lineage>
        <taxon>Eukaryota</taxon>
        <taxon>Metazoa</taxon>
        <taxon>Ecdysozoa</taxon>
        <taxon>Nematoda</taxon>
        <taxon>Chromadorea</taxon>
        <taxon>Rhabditida</taxon>
        <taxon>Tylenchina</taxon>
        <taxon>Tylenchomorpha</taxon>
        <taxon>Tylenchoidea</taxon>
        <taxon>Meloidogynidae</taxon>
        <taxon>Meloidogyninae</taxon>
        <taxon>Meloidogyne</taxon>
    </lineage>
</organism>
<feature type="domain" description="RecF/RecN/SMC N-terminal" evidence="1">
    <location>
        <begin position="196"/>
        <end position="265"/>
    </location>
</feature>
<reference evidence="3" key="1">
    <citation type="submission" date="2016-11" db="UniProtKB">
        <authorList>
            <consortium name="WormBaseParasite"/>
        </authorList>
    </citation>
    <scope>IDENTIFICATION</scope>
</reference>
<dbReference type="SUPFAM" id="SSF52540">
    <property type="entry name" value="P-loop containing nucleoside triphosphate hydrolases"/>
    <property type="match status" value="1"/>
</dbReference>
<dbReference type="Gene3D" id="3.40.50.300">
    <property type="entry name" value="P-loop containing nucleotide triphosphate hydrolases"/>
    <property type="match status" value="1"/>
</dbReference>
<name>A0A1I8B415_MELHA</name>
<dbReference type="WBParaSite" id="MhA1_Contig1379.frz3.gene8">
    <property type="protein sequence ID" value="MhA1_Contig1379.frz3.gene8"/>
    <property type="gene ID" value="MhA1_Contig1379.frz3.gene8"/>
</dbReference>
<dbReference type="PANTHER" id="PTHR43977">
    <property type="entry name" value="STRUCTURAL MAINTENANCE OF CHROMOSOMES PROTEIN 3"/>
    <property type="match status" value="1"/>
</dbReference>
<dbReference type="AlphaFoldDB" id="A0A1I8B415"/>
<evidence type="ECO:0000259" key="1">
    <source>
        <dbReference type="Pfam" id="PF02463"/>
    </source>
</evidence>
<dbReference type="InterPro" id="IPR019579">
    <property type="entry name" value="FAM161A/B"/>
</dbReference>
<proteinExistence type="predicted"/>
<dbReference type="Pfam" id="PF10595">
    <property type="entry name" value="FAM161A_B"/>
    <property type="match status" value="1"/>
</dbReference>